<evidence type="ECO:0000313" key="3">
    <source>
        <dbReference type="Proteomes" id="UP001321542"/>
    </source>
</evidence>
<organism evidence="2 3">
    <name type="scientific">Streptomyces graminofaciens</name>
    <dbReference type="NCBI Taxonomy" id="68212"/>
    <lineage>
        <taxon>Bacteria</taxon>
        <taxon>Bacillati</taxon>
        <taxon>Actinomycetota</taxon>
        <taxon>Actinomycetes</taxon>
        <taxon>Kitasatosporales</taxon>
        <taxon>Streptomycetaceae</taxon>
        <taxon>Streptomyces</taxon>
    </lineage>
</organism>
<protein>
    <submittedName>
        <fullName evidence="2">Uncharacterized protein</fullName>
    </submittedName>
</protein>
<gene>
    <name evidence="2" type="ORF">SGFS_104510</name>
</gene>
<evidence type="ECO:0000256" key="1">
    <source>
        <dbReference type="SAM" id="MobiDB-lite"/>
    </source>
</evidence>
<sequence length="61" mass="6753">MLPLDVLAHQTDDVARRQQNPRVVRCRKSGDLDRLKSDRVAELVEPAHQPGLPGTAGALRK</sequence>
<name>A0ABN5W143_9ACTN</name>
<reference evidence="2 3" key="1">
    <citation type="journal article" date="2010" name="ChemBioChem">
        <title>Cloning and characterization of the biosynthetic gene cluster of 16-membered macrolide antibiotic FD-891: involvement of a dual functional cytochrome P450 monooxygenase catalyzing epoxidation and hydroxylation.</title>
        <authorList>
            <person name="Kudo F."/>
            <person name="Motegi A."/>
            <person name="Mizoue K."/>
            <person name="Eguchi T."/>
        </authorList>
    </citation>
    <scope>NUCLEOTIDE SEQUENCE [LARGE SCALE GENOMIC DNA]</scope>
    <source>
        <strain evidence="2 3">A-8890</strain>
    </source>
</reference>
<accession>A0ABN5W143</accession>
<proteinExistence type="predicted"/>
<dbReference type="Proteomes" id="UP001321542">
    <property type="component" value="Chromosome"/>
</dbReference>
<evidence type="ECO:0000313" key="2">
    <source>
        <dbReference type="EMBL" id="BBC39157.1"/>
    </source>
</evidence>
<dbReference type="EMBL" id="AP018448">
    <property type="protein sequence ID" value="BBC39157.1"/>
    <property type="molecule type" value="Genomic_DNA"/>
</dbReference>
<feature type="region of interest" description="Disordered" evidence="1">
    <location>
        <begin position="1"/>
        <end position="20"/>
    </location>
</feature>
<keyword evidence="3" id="KW-1185">Reference proteome</keyword>
<reference evidence="2 3" key="2">
    <citation type="journal article" date="2023" name="ChemBioChem">
        <title>Acyltransferase Domain Exchange between Two Independent Type I Polyketide Synthases in the Same Producer Strain of Macrolide Antibiotics.</title>
        <authorList>
            <person name="Kudo F."/>
            <person name="Kishikawa K."/>
            <person name="Tsuboi K."/>
            <person name="Kido T."/>
            <person name="Usui T."/>
            <person name="Hashimoto J."/>
            <person name="Shin-Ya K."/>
            <person name="Miyanaga A."/>
            <person name="Eguchi T."/>
        </authorList>
    </citation>
    <scope>NUCLEOTIDE SEQUENCE [LARGE SCALE GENOMIC DNA]</scope>
    <source>
        <strain evidence="2 3">A-8890</strain>
    </source>
</reference>